<keyword evidence="1" id="KW-0812">Transmembrane</keyword>
<gene>
    <name evidence="2" type="ORF">QX51_17820</name>
</gene>
<proteinExistence type="predicted"/>
<feature type="transmembrane region" description="Helical" evidence="1">
    <location>
        <begin position="7"/>
        <end position="25"/>
    </location>
</feature>
<name>A0A0B3VG88_9FIRM</name>
<comment type="caution">
    <text evidence="2">The sequence shown here is derived from an EMBL/GenBank/DDBJ whole genome shotgun (WGS) entry which is preliminary data.</text>
</comment>
<dbReference type="RefSeq" id="WP_039681251.1">
    <property type="nucleotide sequence ID" value="NZ_JAXECK010000017.1"/>
</dbReference>
<evidence type="ECO:0000313" key="3">
    <source>
        <dbReference type="Proteomes" id="UP000031189"/>
    </source>
</evidence>
<dbReference type="STRING" id="1577792.QX51_17820"/>
<dbReference type="AlphaFoldDB" id="A0A0B3VG88"/>
<sequence>MKIKNKTIVVILILISIFLCFNLYLNYHKEVIKINKDFKNTIVVEDDRIIENTDIKIEGALSDTHFVYRYFQFSKELKGSVSIGSKKYYISASSVMKDGIMQGILTEEKDELVSDYEITLTKDLKEICIYKGNYMISAPAKTLDESISIYKSIVDIPIN</sequence>
<keyword evidence="1" id="KW-0472">Membrane</keyword>
<organism evidence="2 3">
    <name type="scientific">Terrisporobacter othiniensis</name>
    <dbReference type="NCBI Taxonomy" id="1577792"/>
    <lineage>
        <taxon>Bacteria</taxon>
        <taxon>Bacillati</taxon>
        <taxon>Bacillota</taxon>
        <taxon>Clostridia</taxon>
        <taxon>Peptostreptococcales</taxon>
        <taxon>Peptostreptococcaceae</taxon>
        <taxon>Terrisporobacter</taxon>
    </lineage>
</organism>
<dbReference type="EMBL" id="JWHR01000151">
    <property type="protein sequence ID" value="KHS55746.1"/>
    <property type="molecule type" value="Genomic_DNA"/>
</dbReference>
<evidence type="ECO:0000313" key="2">
    <source>
        <dbReference type="EMBL" id="KHS55746.1"/>
    </source>
</evidence>
<dbReference type="OrthoDB" id="1753058at2"/>
<reference evidence="2 3" key="1">
    <citation type="submission" date="2014-12" db="EMBL/GenBank/DDBJ databases">
        <title>Draft genome sequence of Terrisporobacter sp. 08-306576, isolated from the blood culture of a bacteremia patient.</title>
        <authorList>
            <person name="Lund L.C."/>
            <person name="Sydenham T.V."/>
            <person name="Hogh S.V."/>
            <person name="Skov M.N."/>
            <person name="Kemp M."/>
            <person name="Justesen U.S."/>
        </authorList>
    </citation>
    <scope>NUCLEOTIDE SEQUENCE [LARGE SCALE GENOMIC DNA]</scope>
    <source>
        <strain evidence="2 3">08-306576</strain>
    </source>
</reference>
<accession>A0A0B3VG88</accession>
<protein>
    <submittedName>
        <fullName evidence="2">Uncharacterized protein</fullName>
    </submittedName>
</protein>
<keyword evidence="1" id="KW-1133">Transmembrane helix</keyword>
<evidence type="ECO:0000256" key="1">
    <source>
        <dbReference type="SAM" id="Phobius"/>
    </source>
</evidence>
<dbReference type="Proteomes" id="UP000031189">
    <property type="component" value="Unassembled WGS sequence"/>
</dbReference>
<keyword evidence="3" id="KW-1185">Reference proteome</keyword>